<sequence length="456" mass="47592">MPFMCSTPFSRDGMRRSRVLLCAAALGWLSCGGEPPEVPAAESLGVRLSDPTLPQCGPDQPLPALAIDTLARGLEIPWDVTFLPDGRALLTERVGRIRSVDVATGRLEPAPWAEVDGLADDEVGLMGIDARVEDDGRIRVYVAAAFDQTLGPPPLRLLKGVGRRVARAVDPRRGQPRTLEVLRFEVDPVTGAAGEPESIVQVVPEGEIHGGGALAFGPDGLLHLSNGDNQEPGWAMDPAWAAGKLLRYDPEGVPAPLRAGDPLPVVLRGLRNSQSLAWHPDTGEILLVDHGPSGRPNDLGRAGNDEFNIARPGDDLGWPTVAGASEGGGFVGAAVEWTPSIAPGGLAVSGETSAWGRAALVTGLVDGRLRRMPFSDAGPTAVVCEQWLVDRGYGRLRLVAVAPDGSVWVGTSNRDGRGTPRSDDDLLLRVRARDASVGAAGGGGGLESTASASPAG</sequence>
<accession>A0ABU9E9T5</accession>
<reference evidence="3 4" key="1">
    <citation type="submission" date="2024-02" db="EMBL/GenBank/DDBJ databases">
        <title>A novel Gemmatimonadota bacterium.</title>
        <authorList>
            <person name="Du Z.-J."/>
            <person name="Ye Y.-Q."/>
        </authorList>
    </citation>
    <scope>NUCLEOTIDE SEQUENCE [LARGE SCALE GENOMIC DNA]</scope>
    <source>
        <strain evidence="3 4">DH-20</strain>
    </source>
</reference>
<dbReference type="InterPro" id="IPR011042">
    <property type="entry name" value="6-blade_b-propeller_TolB-like"/>
</dbReference>
<evidence type="ECO:0000313" key="3">
    <source>
        <dbReference type="EMBL" id="MEK9500345.1"/>
    </source>
</evidence>
<gene>
    <name evidence="3" type="ORF">WI372_05095</name>
</gene>
<dbReference type="InterPro" id="IPR011041">
    <property type="entry name" value="Quinoprot_gluc/sorb_DH_b-prop"/>
</dbReference>
<feature type="region of interest" description="Disordered" evidence="1">
    <location>
        <begin position="437"/>
        <end position="456"/>
    </location>
</feature>
<proteinExistence type="predicted"/>
<dbReference type="Gene3D" id="2.120.10.30">
    <property type="entry name" value="TolB, C-terminal domain"/>
    <property type="match status" value="1"/>
</dbReference>
<feature type="domain" description="Glucose/Sorbosone dehydrogenase" evidence="2">
    <location>
        <begin position="74"/>
        <end position="417"/>
    </location>
</feature>
<feature type="compositionally biased region" description="Low complexity" evidence="1">
    <location>
        <begin position="447"/>
        <end position="456"/>
    </location>
</feature>
<dbReference type="PANTHER" id="PTHR19328">
    <property type="entry name" value="HEDGEHOG-INTERACTING PROTEIN"/>
    <property type="match status" value="1"/>
</dbReference>
<name>A0ABU9E9T5_9BACT</name>
<dbReference type="EMBL" id="JBBHLI010000002">
    <property type="protein sequence ID" value="MEK9500345.1"/>
    <property type="molecule type" value="Genomic_DNA"/>
</dbReference>
<dbReference type="Pfam" id="PF07995">
    <property type="entry name" value="GSDH"/>
    <property type="match status" value="1"/>
</dbReference>
<dbReference type="InterPro" id="IPR012938">
    <property type="entry name" value="Glc/Sorbosone_DH"/>
</dbReference>
<evidence type="ECO:0000313" key="4">
    <source>
        <dbReference type="Proteomes" id="UP001484239"/>
    </source>
</evidence>
<organism evidence="3 4">
    <name type="scientific">Gaopeijia maritima</name>
    <dbReference type="NCBI Taxonomy" id="3119007"/>
    <lineage>
        <taxon>Bacteria</taxon>
        <taxon>Pseudomonadati</taxon>
        <taxon>Gemmatimonadota</taxon>
        <taxon>Longimicrobiia</taxon>
        <taxon>Gaopeijiales</taxon>
        <taxon>Gaopeijiaceae</taxon>
        <taxon>Gaopeijia</taxon>
    </lineage>
</organism>
<protein>
    <submittedName>
        <fullName evidence="3">PQQ-dependent sugar dehydrogenase</fullName>
    </submittedName>
</protein>
<evidence type="ECO:0000256" key="1">
    <source>
        <dbReference type="SAM" id="MobiDB-lite"/>
    </source>
</evidence>
<dbReference type="RefSeq" id="WP_405284850.1">
    <property type="nucleotide sequence ID" value="NZ_CP144380.1"/>
</dbReference>
<dbReference type="Proteomes" id="UP001484239">
    <property type="component" value="Unassembled WGS sequence"/>
</dbReference>
<dbReference type="SUPFAM" id="SSF50952">
    <property type="entry name" value="Soluble quinoprotein glucose dehydrogenase"/>
    <property type="match status" value="1"/>
</dbReference>
<dbReference type="PANTHER" id="PTHR19328:SF13">
    <property type="entry name" value="HIPL1 PROTEIN"/>
    <property type="match status" value="1"/>
</dbReference>
<evidence type="ECO:0000259" key="2">
    <source>
        <dbReference type="Pfam" id="PF07995"/>
    </source>
</evidence>
<keyword evidence="4" id="KW-1185">Reference proteome</keyword>
<comment type="caution">
    <text evidence="3">The sequence shown here is derived from an EMBL/GenBank/DDBJ whole genome shotgun (WGS) entry which is preliminary data.</text>
</comment>